<feature type="coiled-coil region" evidence="10">
    <location>
        <begin position="36"/>
        <end position="70"/>
    </location>
</feature>
<comment type="caution">
    <text evidence="12">The sequence shown here is derived from an EMBL/GenBank/DDBJ whole genome shotgun (WGS) entry which is preliminary data.</text>
</comment>
<keyword evidence="7 10" id="KW-0175">Coiled coil</keyword>
<gene>
    <name evidence="12" type="ORF">LJ207_11010</name>
</gene>
<evidence type="ECO:0000256" key="1">
    <source>
        <dbReference type="ARBA" id="ARBA00004606"/>
    </source>
</evidence>
<dbReference type="RefSeq" id="WP_229346553.1">
    <property type="nucleotide sequence ID" value="NZ_JAJFAT010000019.1"/>
</dbReference>
<proteinExistence type="predicted"/>
<dbReference type="PRINTS" id="PR02084">
    <property type="entry name" value="GOLM1CASC4"/>
</dbReference>
<evidence type="ECO:0000256" key="11">
    <source>
        <dbReference type="SAM" id="Phobius"/>
    </source>
</evidence>
<keyword evidence="8 11" id="KW-0472">Membrane</keyword>
<keyword evidence="9" id="KW-0131">Cell cycle</keyword>
<keyword evidence="6 11" id="KW-1133">Transmembrane helix</keyword>
<evidence type="ECO:0000256" key="10">
    <source>
        <dbReference type="SAM" id="Coils"/>
    </source>
</evidence>
<accession>A0AAW4X222</accession>
<dbReference type="GO" id="GO:0016020">
    <property type="term" value="C:membrane"/>
    <property type="evidence" value="ECO:0007669"/>
    <property type="project" value="UniProtKB-SubCell"/>
</dbReference>
<dbReference type="EMBL" id="JAJFAT010000019">
    <property type="protein sequence ID" value="MCC3145855.1"/>
    <property type="molecule type" value="Genomic_DNA"/>
</dbReference>
<dbReference type="GO" id="GO:0043093">
    <property type="term" value="P:FtsZ-dependent cytokinesis"/>
    <property type="evidence" value="ECO:0007669"/>
    <property type="project" value="TreeGrafter"/>
</dbReference>
<evidence type="ECO:0000256" key="7">
    <source>
        <dbReference type="ARBA" id="ARBA00023054"/>
    </source>
</evidence>
<keyword evidence="4 11" id="KW-0812">Transmembrane</keyword>
<evidence type="ECO:0000256" key="2">
    <source>
        <dbReference type="ARBA" id="ARBA00022475"/>
    </source>
</evidence>
<dbReference type="PANTHER" id="PTHR37485:SF1">
    <property type="entry name" value="CELL DIVISION PROTEIN FTSB"/>
    <property type="match status" value="1"/>
</dbReference>
<sequence>MPRNRKDFLLNPFVIAVVSLILIIAAFNFWNNLSRMSRLEEEIEEMEARIAQAEAENEELKYQLENTADEEFIEQVAREKLGLVKPGEMLLVPIEEQEEETETEEETDTD</sequence>
<dbReference type="Pfam" id="PF04977">
    <property type="entry name" value="DivIC"/>
    <property type="match status" value="1"/>
</dbReference>
<keyword evidence="13" id="KW-1185">Reference proteome</keyword>
<dbReference type="Proteomes" id="UP001199296">
    <property type="component" value="Unassembled WGS sequence"/>
</dbReference>
<comment type="subcellular location">
    <subcellularLocation>
        <location evidence="1">Membrane</location>
        <topology evidence="1">Single-pass type II membrane protein</topology>
    </subcellularLocation>
</comment>
<dbReference type="InterPro" id="IPR007060">
    <property type="entry name" value="FtsL/DivIC"/>
</dbReference>
<feature type="transmembrane region" description="Helical" evidence="11">
    <location>
        <begin position="12"/>
        <end position="30"/>
    </location>
</feature>
<evidence type="ECO:0000256" key="5">
    <source>
        <dbReference type="ARBA" id="ARBA00022968"/>
    </source>
</evidence>
<evidence type="ECO:0000313" key="12">
    <source>
        <dbReference type="EMBL" id="MCC3145855.1"/>
    </source>
</evidence>
<organism evidence="12 13">
    <name type="scientific">Halanaerobium polyolivorans</name>
    <dbReference type="NCBI Taxonomy" id="2886943"/>
    <lineage>
        <taxon>Bacteria</taxon>
        <taxon>Bacillati</taxon>
        <taxon>Bacillota</taxon>
        <taxon>Clostridia</taxon>
        <taxon>Halanaerobiales</taxon>
        <taxon>Halanaerobiaceae</taxon>
        <taxon>Halanaerobium</taxon>
    </lineage>
</organism>
<dbReference type="GO" id="GO:0030428">
    <property type="term" value="C:cell septum"/>
    <property type="evidence" value="ECO:0007669"/>
    <property type="project" value="TreeGrafter"/>
</dbReference>
<reference evidence="12 13" key="1">
    <citation type="submission" date="2021-10" db="EMBL/GenBank/DDBJ databases">
        <authorList>
            <person name="Grouzdev D.S."/>
            <person name="Pantiukh K.S."/>
            <person name="Krutkina M.S."/>
        </authorList>
    </citation>
    <scope>NUCLEOTIDE SEQUENCE [LARGE SCALE GENOMIC DNA]</scope>
    <source>
        <strain evidence="12 13">Z-7514</strain>
    </source>
</reference>
<keyword evidence="3" id="KW-0132">Cell division</keyword>
<dbReference type="PANTHER" id="PTHR37485">
    <property type="entry name" value="CELL DIVISION PROTEIN FTSB"/>
    <property type="match status" value="1"/>
</dbReference>
<dbReference type="InterPro" id="IPR023081">
    <property type="entry name" value="Cell_div_FtsB"/>
</dbReference>
<dbReference type="InterPro" id="IPR026139">
    <property type="entry name" value="GOLM1/CASC4"/>
</dbReference>
<evidence type="ECO:0000256" key="4">
    <source>
        <dbReference type="ARBA" id="ARBA00022692"/>
    </source>
</evidence>
<evidence type="ECO:0000256" key="8">
    <source>
        <dbReference type="ARBA" id="ARBA00023136"/>
    </source>
</evidence>
<protein>
    <submittedName>
        <fullName evidence="12">Septum formation initiator family protein</fullName>
    </submittedName>
</protein>
<evidence type="ECO:0000256" key="9">
    <source>
        <dbReference type="ARBA" id="ARBA00023306"/>
    </source>
</evidence>
<evidence type="ECO:0000256" key="6">
    <source>
        <dbReference type="ARBA" id="ARBA00022989"/>
    </source>
</evidence>
<keyword evidence="2" id="KW-1003">Cell membrane</keyword>
<evidence type="ECO:0000256" key="3">
    <source>
        <dbReference type="ARBA" id="ARBA00022618"/>
    </source>
</evidence>
<name>A0AAW4X222_9FIRM</name>
<dbReference type="AlphaFoldDB" id="A0AAW4X222"/>
<keyword evidence="5" id="KW-0735">Signal-anchor</keyword>
<evidence type="ECO:0000313" key="13">
    <source>
        <dbReference type="Proteomes" id="UP001199296"/>
    </source>
</evidence>